<feature type="compositionally biased region" description="Basic residues" evidence="1">
    <location>
        <begin position="23"/>
        <end position="34"/>
    </location>
</feature>
<keyword evidence="3" id="KW-1185">Reference proteome</keyword>
<reference evidence="2" key="1">
    <citation type="journal article" date="2020" name="Stud. Mycol.">
        <title>101 Dothideomycetes genomes: a test case for predicting lifestyles and emergence of pathogens.</title>
        <authorList>
            <person name="Haridas S."/>
            <person name="Albert R."/>
            <person name="Binder M."/>
            <person name="Bloem J."/>
            <person name="Labutti K."/>
            <person name="Salamov A."/>
            <person name="Andreopoulos B."/>
            <person name="Baker S."/>
            <person name="Barry K."/>
            <person name="Bills G."/>
            <person name="Bluhm B."/>
            <person name="Cannon C."/>
            <person name="Castanera R."/>
            <person name="Culley D."/>
            <person name="Daum C."/>
            <person name="Ezra D."/>
            <person name="Gonzalez J."/>
            <person name="Henrissat B."/>
            <person name="Kuo A."/>
            <person name="Liang C."/>
            <person name="Lipzen A."/>
            <person name="Lutzoni F."/>
            <person name="Magnuson J."/>
            <person name="Mondo S."/>
            <person name="Nolan M."/>
            <person name="Ohm R."/>
            <person name="Pangilinan J."/>
            <person name="Park H.-J."/>
            <person name="Ramirez L."/>
            <person name="Alfaro M."/>
            <person name="Sun H."/>
            <person name="Tritt A."/>
            <person name="Yoshinaga Y."/>
            <person name="Zwiers L.-H."/>
            <person name="Turgeon B."/>
            <person name="Goodwin S."/>
            <person name="Spatafora J."/>
            <person name="Crous P."/>
            <person name="Grigoriev I."/>
        </authorList>
    </citation>
    <scope>NUCLEOTIDE SEQUENCE</scope>
    <source>
        <strain evidence="2">CBS 627.86</strain>
    </source>
</reference>
<organism evidence="2 3">
    <name type="scientific">Lophiotrema nucula</name>
    <dbReference type="NCBI Taxonomy" id="690887"/>
    <lineage>
        <taxon>Eukaryota</taxon>
        <taxon>Fungi</taxon>
        <taxon>Dikarya</taxon>
        <taxon>Ascomycota</taxon>
        <taxon>Pezizomycotina</taxon>
        <taxon>Dothideomycetes</taxon>
        <taxon>Pleosporomycetidae</taxon>
        <taxon>Pleosporales</taxon>
        <taxon>Lophiotremataceae</taxon>
        <taxon>Lophiotrema</taxon>
    </lineage>
</organism>
<gene>
    <name evidence="2" type="ORF">BDV96DRAFT_83047</name>
</gene>
<sequence>MEDNATILSVPLVRGSLTWIFNRHPKPPKSKHHTLSPNPSDTPRKPHNGTSRNTTTTFPNPVPISQNNVRYSSHATAGCPPTPNFLVTVGRVRGRASVPRCLDRVVHLSQAFMITDPRSRFVPTSLDTCTC</sequence>
<feature type="region of interest" description="Disordered" evidence="1">
    <location>
        <begin position="23"/>
        <end position="67"/>
    </location>
</feature>
<dbReference type="AlphaFoldDB" id="A0A6A5Z829"/>
<evidence type="ECO:0000313" key="3">
    <source>
        <dbReference type="Proteomes" id="UP000799770"/>
    </source>
</evidence>
<protein>
    <submittedName>
        <fullName evidence="2">Uncharacterized protein</fullName>
    </submittedName>
</protein>
<evidence type="ECO:0000313" key="2">
    <source>
        <dbReference type="EMBL" id="KAF2115572.1"/>
    </source>
</evidence>
<dbReference type="EMBL" id="ML977323">
    <property type="protein sequence ID" value="KAF2115572.1"/>
    <property type="molecule type" value="Genomic_DNA"/>
</dbReference>
<proteinExistence type="predicted"/>
<name>A0A6A5Z829_9PLEO</name>
<accession>A0A6A5Z829</accession>
<evidence type="ECO:0000256" key="1">
    <source>
        <dbReference type="SAM" id="MobiDB-lite"/>
    </source>
</evidence>
<feature type="compositionally biased region" description="Polar residues" evidence="1">
    <location>
        <begin position="48"/>
        <end position="67"/>
    </location>
</feature>
<dbReference type="Proteomes" id="UP000799770">
    <property type="component" value="Unassembled WGS sequence"/>
</dbReference>